<dbReference type="InterPro" id="IPR050957">
    <property type="entry name" value="BMP_lipoprotein"/>
</dbReference>
<organism evidence="9 10">
    <name type="scientific">Alkalihalobacterium chitinilyticum</name>
    <dbReference type="NCBI Taxonomy" id="2980103"/>
    <lineage>
        <taxon>Bacteria</taxon>
        <taxon>Bacillati</taxon>
        <taxon>Bacillota</taxon>
        <taxon>Bacilli</taxon>
        <taxon>Bacillales</taxon>
        <taxon>Bacillaceae</taxon>
        <taxon>Alkalihalobacterium</taxon>
    </lineage>
</organism>
<evidence type="ECO:0000256" key="7">
    <source>
        <dbReference type="SAM" id="SignalP"/>
    </source>
</evidence>
<evidence type="ECO:0000256" key="1">
    <source>
        <dbReference type="ARBA" id="ARBA00004193"/>
    </source>
</evidence>
<reference evidence="9" key="1">
    <citation type="submission" date="2024-05" db="EMBL/GenBank/DDBJ databases">
        <title>Alkalihalobacillus sp. strain MEB203 novel alkaliphilic bacterium from Lonar Lake, India.</title>
        <authorList>
            <person name="Joshi A."/>
            <person name="Thite S."/>
            <person name="Mengade P."/>
        </authorList>
    </citation>
    <scope>NUCLEOTIDE SEQUENCE</scope>
    <source>
        <strain evidence="9">MEB 203</strain>
    </source>
</reference>
<evidence type="ECO:0000256" key="6">
    <source>
        <dbReference type="ARBA" id="ARBA00023288"/>
    </source>
</evidence>
<evidence type="ECO:0000313" key="10">
    <source>
        <dbReference type="Proteomes" id="UP001148125"/>
    </source>
</evidence>
<dbReference type="InterPro" id="IPR003760">
    <property type="entry name" value="PnrA-like"/>
</dbReference>
<protein>
    <submittedName>
        <fullName evidence="9">BMP family ABC transporter substrate-binding protein</fullName>
    </submittedName>
</protein>
<dbReference type="Proteomes" id="UP001148125">
    <property type="component" value="Unassembled WGS sequence"/>
</dbReference>
<keyword evidence="3" id="KW-1003">Cell membrane</keyword>
<evidence type="ECO:0000256" key="5">
    <source>
        <dbReference type="ARBA" id="ARBA00023136"/>
    </source>
</evidence>
<proteinExistence type="inferred from homology"/>
<dbReference type="Pfam" id="PF02608">
    <property type="entry name" value="Bmp"/>
    <property type="match status" value="1"/>
</dbReference>
<keyword evidence="6" id="KW-0449">Lipoprotein</keyword>
<dbReference type="InterPro" id="IPR028082">
    <property type="entry name" value="Peripla_BP_I"/>
</dbReference>
<evidence type="ECO:0000256" key="3">
    <source>
        <dbReference type="ARBA" id="ARBA00022475"/>
    </source>
</evidence>
<dbReference type="RefSeq" id="WP_275117227.1">
    <property type="nucleotide sequence ID" value="NZ_JAOTPO010000002.1"/>
</dbReference>
<evidence type="ECO:0000259" key="8">
    <source>
        <dbReference type="Pfam" id="PF02608"/>
    </source>
</evidence>
<gene>
    <name evidence="9" type="ORF">N7Z68_04310</name>
</gene>
<comment type="subcellular location">
    <subcellularLocation>
        <location evidence="1">Cell membrane</location>
        <topology evidence="1">Lipid-anchor</topology>
    </subcellularLocation>
</comment>
<keyword evidence="10" id="KW-1185">Reference proteome</keyword>
<keyword evidence="4 7" id="KW-0732">Signal</keyword>
<feature type="chain" id="PRO_5046154972" evidence="7">
    <location>
        <begin position="23"/>
        <end position="318"/>
    </location>
</feature>
<keyword evidence="5" id="KW-0472">Membrane</keyword>
<dbReference type="CDD" id="cd06353">
    <property type="entry name" value="PBP1_Med-like"/>
    <property type="match status" value="1"/>
</dbReference>
<dbReference type="SUPFAM" id="SSF53822">
    <property type="entry name" value="Periplasmic binding protein-like I"/>
    <property type="match status" value="1"/>
</dbReference>
<dbReference type="EMBL" id="JAOTPO010000002">
    <property type="protein sequence ID" value="MDE5412598.1"/>
    <property type="molecule type" value="Genomic_DNA"/>
</dbReference>
<comment type="similarity">
    <text evidence="2">Belongs to the BMP lipoprotein family.</text>
</comment>
<feature type="signal peptide" evidence="7">
    <location>
        <begin position="1"/>
        <end position="22"/>
    </location>
</feature>
<comment type="caution">
    <text evidence="9">The sequence shown here is derived from an EMBL/GenBank/DDBJ whole genome shotgun (WGS) entry which is preliminary data.</text>
</comment>
<name>A0ABT5VAX1_9BACI</name>
<evidence type="ECO:0000256" key="4">
    <source>
        <dbReference type="ARBA" id="ARBA00022729"/>
    </source>
</evidence>
<evidence type="ECO:0000256" key="2">
    <source>
        <dbReference type="ARBA" id="ARBA00008610"/>
    </source>
</evidence>
<feature type="domain" description="ABC transporter substrate-binding protein PnrA-like" evidence="8">
    <location>
        <begin position="29"/>
        <end position="314"/>
    </location>
</feature>
<sequence>MKKTRFILLLLVVLIISGCASNTTTSNLQKVGLLLEDTIDDKGWNFKGYQGLLKIHSELNVDVYFKEEIDSLPKVLEAVKEYQEQGVNLIFGHGRVYSDYFSEINSKYPDIHFVSFNGTVSGDNVTSLHFNSHAMGFFAGMVAAEMTQSNKIGVIAAFSWQPEIEGFIEGAKFQNNKIDVSVDYVKDWADVDTALHLLAKMHENGIDVYYPAGDGFHIPVIEEIKKNGQFAIGFVSDQSDLGDSTVLTSTVQHVDHLYQVVAERFNRGELDTGNLFYDFEDEVITLGEFSSIIPEEFQAEIHSAIESYVNTGKLPIED</sequence>
<dbReference type="PROSITE" id="PS51257">
    <property type="entry name" value="PROKAR_LIPOPROTEIN"/>
    <property type="match status" value="1"/>
</dbReference>
<dbReference type="Gene3D" id="3.40.50.2300">
    <property type="match status" value="2"/>
</dbReference>
<evidence type="ECO:0000313" key="9">
    <source>
        <dbReference type="EMBL" id="MDE5412598.1"/>
    </source>
</evidence>
<dbReference type="PANTHER" id="PTHR34296:SF2">
    <property type="entry name" value="ABC TRANSPORTER GUANOSINE-BINDING PROTEIN NUPN"/>
    <property type="match status" value="1"/>
</dbReference>
<accession>A0ABT5VAX1</accession>
<dbReference type="PANTHER" id="PTHR34296">
    <property type="entry name" value="TRANSCRIPTIONAL ACTIVATOR PROTEIN MED"/>
    <property type="match status" value="1"/>
</dbReference>